<organism evidence="14 15">
    <name type="scientific">Prymnesium parvum</name>
    <name type="common">Toxic golden alga</name>
    <dbReference type="NCBI Taxonomy" id="97485"/>
    <lineage>
        <taxon>Eukaryota</taxon>
        <taxon>Haptista</taxon>
        <taxon>Haptophyta</taxon>
        <taxon>Prymnesiophyceae</taxon>
        <taxon>Prymnesiales</taxon>
        <taxon>Prymnesiaceae</taxon>
        <taxon>Prymnesium</taxon>
    </lineage>
</organism>
<keyword evidence="15" id="KW-1185">Reference proteome</keyword>
<evidence type="ECO:0008006" key="16">
    <source>
        <dbReference type="Google" id="ProtNLM"/>
    </source>
</evidence>
<proteinExistence type="predicted"/>
<dbReference type="PROSITE" id="PS51670">
    <property type="entry name" value="SHKT"/>
    <property type="match status" value="2"/>
</dbReference>
<evidence type="ECO:0000313" key="15">
    <source>
        <dbReference type="Proteomes" id="UP001515480"/>
    </source>
</evidence>
<evidence type="ECO:0000256" key="2">
    <source>
        <dbReference type="ARBA" id="ARBA00004167"/>
    </source>
</evidence>
<dbReference type="InterPro" id="IPR045054">
    <property type="entry name" value="P4HA-like"/>
</dbReference>
<dbReference type="InterPro" id="IPR044862">
    <property type="entry name" value="Pro_4_hyd_alph_FE2OG_OXY"/>
</dbReference>
<evidence type="ECO:0000256" key="11">
    <source>
        <dbReference type="SAM" id="MobiDB-lite"/>
    </source>
</evidence>
<dbReference type="GO" id="GO:0031418">
    <property type="term" value="F:L-ascorbic acid binding"/>
    <property type="evidence" value="ECO:0007669"/>
    <property type="project" value="InterPro"/>
</dbReference>
<evidence type="ECO:0000256" key="1">
    <source>
        <dbReference type="ARBA" id="ARBA00001961"/>
    </source>
</evidence>
<evidence type="ECO:0000313" key="14">
    <source>
        <dbReference type="EMBL" id="KAL1507883.1"/>
    </source>
</evidence>
<keyword evidence="6" id="KW-0223">Dioxygenase</keyword>
<dbReference type="Pfam" id="PF01549">
    <property type="entry name" value="ShK"/>
    <property type="match status" value="2"/>
</dbReference>
<dbReference type="GO" id="GO:0016020">
    <property type="term" value="C:membrane"/>
    <property type="evidence" value="ECO:0007669"/>
    <property type="project" value="UniProtKB-SubCell"/>
</dbReference>
<feature type="domain" description="ShKT" evidence="13">
    <location>
        <begin position="82"/>
        <end position="116"/>
    </location>
</feature>
<feature type="region of interest" description="Disordered" evidence="11">
    <location>
        <begin position="45"/>
        <end position="82"/>
    </location>
</feature>
<dbReference type="PROSITE" id="PS51471">
    <property type="entry name" value="FE2OG_OXY"/>
    <property type="match status" value="1"/>
</dbReference>
<evidence type="ECO:0000256" key="5">
    <source>
        <dbReference type="ARBA" id="ARBA00022723"/>
    </source>
</evidence>
<comment type="subcellular location">
    <subcellularLocation>
        <location evidence="3">Endomembrane system</location>
    </subcellularLocation>
    <subcellularLocation>
        <location evidence="2">Membrane</location>
        <topology evidence="2">Single-pass membrane protein</topology>
    </subcellularLocation>
</comment>
<dbReference type="PANTHER" id="PTHR10869:SF233">
    <property type="entry name" value="FE2OG DIOXYGENASE DOMAIN-CONTAINING PROTEIN"/>
    <property type="match status" value="1"/>
</dbReference>
<evidence type="ECO:0000256" key="6">
    <source>
        <dbReference type="ARBA" id="ARBA00022964"/>
    </source>
</evidence>
<dbReference type="SMART" id="SM00254">
    <property type="entry name" value="ShKT"/>
    <property type="match status" value="3"/>
</dbReference>
<evidence type="ECO:0000256" key="9">
    <source>
        <dbReference type="ARBA" id="ARBA00023004"/>
    </source>
</evidence>
<keyword evidence="5" id="KW-0479">Metal-binding</keyword>
<dbReference type="PANTHER" id="PTHR10869">
    <property type="entry name" value="PROLYL 4-HYDROXYLASE ALPHA SUBUNIT"/>
    <property type="match status" value="1"/>
</dbReference>
<dbReference type="GO" id="GO:0005783">
    <property type="term" value="C:endoplasmic reticulum"/>
    <property type="evidence" value="ECO:0007669"/>
    <property type="project" value="TreeGrafter"/>
</dbReference>
<keyword evidence="4" id="KW-0812">Transmembrane</keyword>
<keyword evidence="10" id="KW-0472">Membrane</keyword>
<evidence type="ECO:0000256" key="8">
    <source>
        <dbReference type="ARBA" id="ARBA00023002"/>
    </source>
</evidence>
<evidence type="ECO:0000259" key="12">
    <source>
        <dbReference type="PROSITE" id="PS51471"/>
    </source>
</evidence>
<feature type="domain" description="Fe2OG dioxygenase" evidence="12">
    <location>
        <begin position="331"/>
        <end position="435"/>
    </location>
</feature>
<dbReference type="InterPro" id="IPR003582">
    <property type="entry name" value="ShKT_dom"/>
</dbReference>
<evidence type="ECO:0000256" key="4">
    <source>
        <dbReference type="ARBA" id="ARBA00022692"/>
    </source>
</evidence>
<evidence type="ECO:0000259" key="13">
    <source>
        <dbReference type="PROSITE" id="PS51670"/>
    </source>
</evidence>
<dbReference type="EMBL" id="JBGBPQ010000017">
    <property type="protein sequence ID" value="KAL1507883.1"/>
    <property type="molecule type" value="Genomic_DNA"/>
</dbReference>
<dbReference type="Pfam" id="PF13640">
    <property type="entry name" value="2OG-FeII_Oxy_3"/>
    <property type="match status" value="1"/>
</dbReference>
<dbReference type="InterPro" id="IPR006620">
    <property type="entry name" value="Pro_4_hyd_alph"/>
</dbReference>
<dbReference type="GO" id="GO:0005506">
    <property type="term" value="F:iron ion binding"/>
    <property type="evidence" value="ECO:0007669"/>
    <property type="project" value="InterPro"/>
</dbReference>
<dbReference type="InterPro" id="IPR005123">
    <property type="entry name" value="Oxoglu/Fe-dep_dioxygenase_dom"/>
</dbReference>
<protein>
    <recommendedName>
        <fullName evidence="16">Procollagen-proline 4-dioxygenase</fullName>
    </recommendedName>
</protein>
<dbReference type="SMART" id="SM00702">
    <property type="entry name" value="P4Hc"/>
    <property type="match status" value="1"/>
</dbReference>
<name>A0AB34IX68_PRYPA</name>
<sequence length="456" mass="49224">MPPSTTTDPSAGALISGALGAFLVMAAATAVQVITITPPHAAHPSAPFVHPVPPLPERSHLHSPLEPASSDEPTTPDDDPTCVDDHPSCPAWASAGECSKNAAFMRSSCRASCHVCNSTRPRPRELSSCEDSNANCATWAAIGECDSNPGYMLHHCPVTCRMCQSATCFDKSDDCAARCRGGAASNFSAAQKCYSDPRLLGECAWTCGACAEHRFSKPQCKRDPSAAPAAVPGSVDKIFSSIAAREGATVHSREPWVITLDNFLSHQEADEVIAAGSNHGTGWARSQAGDGIQAARTSSTAWCEGKCLANPTVQQIEARVSELLLGIPMEYSEPMQVLRYETGQFYKVHHDQNSPRASAWGPRMFTVFMYVADDYSGGETHFPRLNLSVPAKKGTAAVWSSVLDSDPYQRDDRTDHESLPVINGTKRGVNYWVHMYPFRGKARLGCGNQAYIENWY</sequence>
<feature type="domain" description="ShKT" evidence="13">
    <location>
        <begin position="129"/>
        <end position="163"/>
    </location>
</feature>
<evidence type="ECO:0000256" key="7">
    <source>
        <dbReference type="ARBA" id="ARBA00022989"/>
    </source>
</evidence>
<keyword evidence="8" id="KW-0560">Oxidoreductase</keyword>
<dbReference type="Gene3D" id="2.60.120.620">
    <property type="entry name" value="q2cbj1_9rhob like domain"/>
    <property type="match status" value="1"/>
</dbReference>
<comment type="cofactor">
    <cofactor evidence="1">
        <name>L-ascorbate</name>
        <dbReference type="ChEBI" id="CHEBI:38290"/>
    </cofactor>
</comment>
<evidence type="ECO:0000256" key="10">
    <source>
        <dbReference type="ARBA" id="ARBA00023136"/>
    </source>
</evidence>
<dbReference type="AlphaFoldDB" id="A0AB34IX68"/>
<dbReference type="Gene3D" id="1.10.10.1940">
    <property type="match status" value="2"/>
</dbReference>
<dbReference type="GO" id="GO:0004656">
    <property type="term" value="F:procollagen-proline 4-dioxygenase activity"/>
    <property type="evidence" value="ECO:0007669"/>
    <property type="project" value="TreeGrafter"/>
</dbReference>
<reference evidence="14 15" key="1">
    <citation type="journal article" date="2024" name="Science">
        <title>Giant polyketide synthase enzymes in the biosynthesis of giant marine polyether toxins.</title>
        <authorList>
            <person name="Fallon T.R."/>
            <person name="Shende V.V."/>
            <person name="Wierzbicki I.H."/>
            <person name="Pendleton A.L."/>
            <person name="Watervoot N.F."/>
            <person name="Auber R.P."/>
            <person name="Gonzalez D.J."/>
            <person name="Wisecaver J.H."/>
            <person name="Moore B.S."/>
        </authorList>
    </citation>
    <scope>NUCLEOTIDE SEQUENCE [LARGE SCALE GENOMIC DNA]</scope>
    <source>
        <strain evidence="14 15">12B1</strain>
    </source>
</reference>
<dbReference type="Proteomes" id="UP001515480">
    <property type="component" value="Unassembled WGS sequence"/>
</dbReference>
<evidence type="ECO:0000256" key="3">
    <source>
        <dbReference type="ARBA" id="ARBA00004308"/>
    </source>
</evidence>
<keyword evidence="7" id="KW-1133">Transmembrane helix</keyword>
<accession>A0AB34IX68</accession>
<comment type="caution">
    <text evidence="14">The sequence shown here is derived from an EMBL/GenBank/DDBJ whole genome shotgun (WGS) entry which is preliminary data.</text>
</comment>
<gene>
    <name evidence="14" type="ORF">AB1Y20_007490</name>
</gene>
<keyword evidence="9" id="KW-0408">Iron</keyword>